<feature type="transmembrane region" description="Helical" evidence="1">
    <location>
        <begin position="375"/>
        <end position="392"/>
    </location>
</feature>
<dbReference type="Proteomes" id="UP000239047">
    <property type="component" value="Unassembled WGS sequence"/>
</dbReference>
<dbReference type="NCBIfam" id="TIGR01167">
    <property type="entry name" value="LPXTG_anchor"/>
    <property type="match status" value="1"/>
</dbReference>
<feature type="signal peptide" evidence="2">
    <location>
        <begin position="1"/>
        <end position="24"/>
    </location>
</feature>
<evidence type="ECO:0000256" key="2">
    <source>
        <dbReference type="SAM" id="SignalP"/>
    </source>
</evidence>
<dbReference type="OrthoDB" id="2718583at2"/>
<dbReference type="RefSeq" id="WP_104058328.1">
    <property type="nucleotide sequence ID" value="NZ_PREZ01000004.1"/>
</dbReference>
<feature type="chain" id="PRO_5015411390" evidence="2">
    <location>
        <begin position="25"/>
        <end position="400"/>
    </location>
</feature>
<dbReference type="EMBL" id="PREZ01000004">
    <property type="protein sequence ID" value="PPA70378.1"/>
    <property type="molecule type" value="Genomic_DNA"/>
</dbReference>
<keyword evidence="1" id="KW-1133">Transmembrane helix</keyword>
<name>A0A2S5GBP6_9BACL</name>
<reference evidence="3 4" key="1">
    <citation type="submission" date="2018-02" db="EMBL/GenBank/DDBJ databases">
        <title>Jeotgalibacillus proteolyticum sp. nov. a protease producing bacterium isolated from ocean sediments of Laizhou Bay.</title>
        <authorList>
            <person name="Li Y."/>
        </authorList>
    </citation>
    <scope>NUCLEOTIDE SEQUENCE [LARGE SCALE GENOMIC DNA]</scope>
    <source>
        <strain evidence="3 4">22-7</strain>
    </source>
</reference>
<dbReference type="AlphaFoldDB" id="A0A2S5GBP6"/>
<sequence length="400" mass="45551">MKRLIAILLTVTMGFWALPSMTFALEANDAEFETFLEKNGLNKDEYVTYLESKGWTLEDFDTVDELGTPITEESIQTILVDFDLTREELNALLVDNGDLEAGEDVTEGTYLIFSEELYMFVEFYLTEYTPITDETLKQLLEEYGFESKEELEAFLNEHGDSIDNYEYIEDLDWAIYMYLDDYDFLEELSYLFSGIGLTYEELERLFAHLETLPYEDPAFEARLDSLLDRMFAIEDFETADELSDAELVELFNIYMELLDLFEFDTKYYVIQDGVTTPVTIEGLLTLDTTKNFDLLIEFYNKQGVFLADIILTADMFGSGLIKDTGKDIKEMEQVVKENPQAGAGGKKKINKKASEAAPVKTVKGAKLPKTASNSLGNTMAGMALVLIGIVLFRRFKTQGI</sequence>
<organism evidence="3 4">
    <name type="scientific">Jeotgalibacillus proteolyticus</name>
    <dbReference type="NCBI Taxonomy" id="2082395"/>
    <lineage>
        <taxon>Bacteria</taxon>
        <taxon>Bacillati</taxon>
        <taxon>Bacillota</taxon>
        <taxon>Bacilli</taxon>
        <taxon>Bacillales</taxon>
        <taxon>Caryophanaceae</taxon>
        <taxon>Jeotgalibacillus</taxon>
    </lineage>
</organism>
<gene>
    <name evidence="3" type="ORF">C4B60_12430</name>
</gene>
<dbReference type="NCBIfam" id="TIGR04383">
    <property type="entry name" value="acidic_w_LPXTA"/>
    <property type="match status" value="2"/>
</dbReference>
<evidence type="ECO:0000256" key="1">
    <source>
        <dbReference type="SAM" id="Phobius"/>
    </source>
</evidence>
<keyword evidence="2" id="KW-0732">Signal</keyword>
<protein>
    <submittedName>
        <fullName evidence="3">Processed acidic surface protein</fullName>
    </submittedName>
</protein>
<accession>A0A2S5GBP6</accession>
<comment type="caution">
    <text evidence="3">The sequence shown here is derived from an EMBL/GenBank/DDBJ whole genome shotgun (WGS) entry which is preliminary data.</text>
</comment>
<keyword evidence="4" id="KW-1185">Reference proteome</keyword>
<keyword evidence="1" id="KW-0812">Transmembrane</keyword>
<keyword evidence="1" id="KW-0472">Membrane</keyword>
<dbReference type="InterPro" id="IPR030832">
    <property type="entry name" value="Acidic_LPXTA"/>
</dbReference>
<evidence type="ECO:0000313" key="4">
    <source>
        <dbReference type="Proteomes" id="UP000239047"/>
    </source>
</evidence>
<proteinExistence type="predicted"/>
<evidence type="ECO:0000313" key="3">
    <source>
        <dbReference type="EMBL" id="PPA70378.1"/>
    </source>
</evidence>